<gene>
    <name evidence="4" type="ORF">A3Q24_05840</name>
</gene>
<dbReference type="InterPro" id="IPR054612">
    <property type="entry name" value="Phage_capsid-like_C"/>
</dbReference>
<evidence type="ECO:0000313" key="5">
    <source>
        <dbReference type="Proteomes" id="UP000216008"/>
    </source>
</evidence>
<dbReference type="Pfam" id="PF05065">
    <property type="entry name" value="Phage_capsid"/>
    <property type="match status" value="1"/>
</dbReference>
<evidence type="ECO:0000259" key="3">
    <source>
        <dbReference type="Pfam" id="PF05065"/>
    </source>
</evidence>
<accession>A0A267M6F0</accession>
<evidence type="ECO:0000313" key="4">
    <source>
        <dbReference type="EMBL" id="PAB55201.1"/>
    </source>
</evidence>
<evidence type="ECO:0000256" key="1">
    <source>
        <dbReference type="ARBA" id="ARBA00004328"/>
    </source>
</evidence>
<feature type="coiled-coil region" evidence="2">
    <location>
        <begin position="39"/>
        <end position="81"/>
    </location>
</feature>
<name>A0A267M6F0_LACJH</name>
<keyword evidence="2" id="KW-0175">Coiled coil</keyword>
<feature type="domain" description="Phage capsid-like C-terminal" evidence="3">
    <location>
        <begin position="131"/>
        <end position="387"/>
    </location>
</feature>
<organism evidence="4 5">
    <name type="scientific">Lactobacillus johnsonii</name>
    <dbReference type="NCBI Taxonomy" id="33959"/>
    <lineage>
        <taxon>Bacteria</taxon>
        <taxon>Bacillati</taxon>
        <taxon>Bacillota</taxon>
        <taxon>Bacilli</taxon>
        <taxon>Lactobacillales</taxon>
        <taxon>Lactobacillaceae</taxon>
        <taxon>Lactobacillus</taxon>
    </lineage>
</organism>
<dbReference type="Proteomes" id="UP000216008">
    <property type="component" value="Unassembled WGS sequence"/>
</dbReference>
<protein>
    <submittedName>
        <fullName evidence="4">Phage major capsid protein</fullName>
    </submittedName>
</protein>
<proteinExistence type="predicted"/>
<comment type="caution">
    <text evidence="4">The sequence shown here is derived from an EMBL/GenBank/DDBJ whole genome shotgun (WGS) entry which is preliminary data.</text>
</comment>
<dbReference type="AlphaFoldDB" id="A0A267M6F0"/>
<dbReference type="RefSeq" id="WP_095182881.1">
    <property type="nucleotide sequence ID" value="NZ_NIBD01000028.1"/>
</dbReference>
<reference evidence="4 5" key="1">
    <citation type="submission" date="2017-05" db="EMBL/GenBank/DDBJ databases">
        <title>Lactobacillus johnsonii from commercial turkeys.</title>
        <authorList>
            <person name="Johnson T.J."/>
            <person name="Youmans B."/>
        </authorList>
    </citation>
    <scope>NUCLEOTIDE SEQUENCE [LARGE SCALE GENOMIC DNA]</scope>
    <source>
        <strain evidence="4 5">UMNLJ114</strain>
    </source>
</reference>
<sequence>MNIYELRQETYNAGQALKDIEDALAKAATDPDPKALEDIKALNQKKDGAALRYNTLKERYDKAKEAQSDEIKNKLAEAKDKQVEMPADPKQRLIKAEAAWIRKTVRPDNAEFQEKWNSVKQELKDDSTSNGAKLLPVNVSNQLVSEPFATNPLRDMETVSTITNLILPRISYEIADDSFVNDGEVAKEMSLKGDQITFERHMLKVRAGISDTVLLGSDAGLVQYVNNALSSALQLKERSMALGTSNPAGLEHMSFYDTTTVKIKSVTGKDLFHAIRKAIADLDDAFQDNAQVLMTRSDYYDMLDGLANNSATLYQAQPESVLGVPVKFTSAATTPVVGDFSFAQLNYEINSSLYEQYKDYEKGMNYFQLTAWFDHQIKLASAFRLAKVDAGK</sequence>
<dbReference type="NCBIfam" id="TIGR01554">
    <property type="entry name" value="major_cap_HK97"/>
    <property type="match status" value="1"/>
</dbReference>
<dbReference type="InterPro" id="IPR024455">
    <property type="entry name" value="Phage_capsid"/>
</dbReference>
<evidence type="ECO:0000256" key="2">
    <source>
        <dbReference type="SAM" id="Coils"/>
    </source>
</evidence>
<comment type="subcellular location">
    <subcellularLocation>
        <location evidence="1">Virion</location>
    </subcellularLocation>
</comment>
<dbReference type="EMBL" id="NIBD01000028">
    <property type="protein sequence ID" value="PAB55201.1"/>
    <property type="molecule type" value="Genomic_DNA"/>
</dbReference>
<dbReference type="SUPFAM" id="SSF56563">
    <property type="entry name" value="Major capsid protein gp5"/>
    <property type="match status" value="1"/>
</dbReference>